<evidence type="ECO:0000256" key="2">
    <source>
        <dbReference type="SAM" id="MobiDB-lite"/>
    </source>
</evidence>
<dbReference type="Pfam" id="PF02221">
    <property type="entry name" value="E1_DerP2_DerF2"/>
    <property type="match status" value="1"/>
</dbReference>
<protein>
    <submittedName>
        <fullName evidence="4">Ganglioside GM2 activator</fullName>
    </submittedName>
</protein>
<reference evidence="4" key="2">
    <citation type="submission" date="2025-08" db="UniProtKB">
        <authorList>
            <consortium name="Ensembl"/>
        </authorList>
    </citation>
    <scope>IDENTIFICATION</scope>
</reference>
<feature type="region of interest" description="Disordered" evidence="2">
    <location>
        <begin position="1"/>
        <end position="58"/>
    </location>
</feature>
<evidence type="ECO:0000256" key="1">
    <source>
        <dbReference type="ARBA" id="ARBA00022729"/>
    </source>
</evidence>
<dbReference type="SUPFAM" id="SSF63707">
    <property type="entry name" value="Ganglioside M2 (gm2) activator"/>
    <property type="match status" value="1"/>
</dbReference>
<evidence type="ECO:0000313" key="5">
    <source>
        <dbReference type="Proteomes" id="UP000694397"/>
    </source>
</evidence>
<keyword evidence="5" id="KW-1185">Reference proteome</keyword>
<dbReference type="GeneTree" id="ENSGT00390000003288"/>
<evidence type="ECO:0000259" key="3">
    <source>
        <dbReference type="SMART" id="SM00737"/>
    </source>
</evidence>
<organism evidence="4 5">
    <name type="scientific">Scleropages formosus</name>
    <name type="common">Asian bonytongue</name>
    <name type="synonym">Osteoglossum formosum</name>
    <dbReference type="NCBI Taxonomy" id="113540"/>
    <lineage>
        <taxon>Eukaryota</taxon>
        <taxon>Metazoa</taxon>
        <taxon>Chordata</taxon>
        <taxon>Craniata</taxon>
        <taxon>Vertebrata</taxon>
        <taxon>Euteleostomi</taxon>
        <taxon>Actinopterygii</taxon>
        <taxon>Neopterygii</taxon>
        <taxon>Teleostei</taxon>
        <taxon>Osteoglossocephala</taxon>
        <taxon>Osteoglossomorpha</taxon>
        <taxon>Osteoglossiformes</taxon>
        <taxon>Osteoglossidae</taxon>
        <taxon>Scleropages</taxon>
    </lineage>
</organism>
<reference evidence="4 5" key="1">
    <citation type="submission" date="2019-04" db="EMBL/GenBank/DDBJ databases">
        <authorList>
            <consortium name="Wellcome Sanger Institute Data Sharing"/>
        </authorList>
    </citation>
    <scope>NUCLEOTIDE SEQUENCE [LARGE SCALE GENOMIC DNA]</scope>
</reference>
<name>A0A8D0CAK1_SCLFO</name>
<dbReference type="AlphaFoldDB" id="A0A8D0CAK1"/>
<keyword evidence="1" id="KW-0732">Signal</keyword>
<dbReference type="Ensembl" id="ENSSFOT00015051575.1">
    <property type="protein sequence ID" value="ENSSFOP00015064113.1"/>
    <property type="gene ID" value="ENSSFOG00015002248.2"/>
</dbReference>
<evidence type="ECO:0000313" key="4">
    <source>
        <dbReference type="Ensembl" id="ENSSFOP00015064113.1"/>
    </source>
</evidence>
<dbReference type="GO" id="GO:0005319">
    <property type="term" value="F:lipid transporter activity"/>
    <property type="evidence" value="ECO:0007669"/>
    <property type="project" value="TreeGrafter"/>
</dbReference>
<sequence>MGTLSTARKSERETRPPIQGRKHGGRWGLLLPKGPSSSSHQRRWPRGPETERVLGPAAPLGWRRLGRLGGPGADPAAPESAGVRKHRLVQQVLQVLGFSWENCGPSGAPAVVKSLDVSPDPIIIPGSLTAAAAGRTTVELSSPLQVNLTLEKEVAGFWVKVPCLEDIGSCVYPDVCQLLDMVIPPGQDCPEPLHTYGLPCHCPFKAGDYTLPKSDFYVPYVELPSWLTNGNYRAEATVSCQQKEVACLKVSFSLHTE</sequence>
<dbReference type="GO" id="GO:0009898">
    <property type="term" value="C:cytoplasmic side of plasma membrane"/>
    <property type="evidence" value="ECO:0007669"/>
    <property type="project" value="TreeGrafter"/>
</dbReference>
<dbReference type="Proteomes" id="UP000694397">
    <property type="component" value="Chromosome 13"/>
</dbReference>
<dbReference type="InterPro" id="IPR036846">
    <property type="entry name" value="GM2-AP_sf"/>
</dbReference>
<accession>A0A8D0CAK1</accession>
<dbReference type="GO" id="GO:0006689">
    <property type="term" value="P:ganglioside catabolic process"/>
    <property type="evidence" value="ECO:0007669"/>
    <property type="project" value="InterPro"/>
</dbReference>
<gene>
    <name evidence="4" type="primary">GM2A</name>
    <name evidence="4" type="synonym">gm2a</name>
</gene>
<dbReference type="PANTHER" id="PTHR17357:SF0">
    <property type="entry name" value="GANGLIOSIDE GM2 ACTIVATOR"/>
    <property type="match status" value="1"/>
</dbReference>
<dbReference type="PANTHER" id="PTHR17357">
    <property type="entry name" value="GM2 GANGLIOSIDE ACTIVATOR PROTEIN"/>
    <property type="match status" value="1"/>
</dbReference>
<dbReference type="InterPro" id="IPR003172">
    <property type="entry name" value="ML_dom"/>
</dbReference>
<reference evidence="4" key="3">
    <citation type="submission" date="2025-09" db="UniProtKB">
        <authorList>
            <consortium name="Ensembl"/>
        </authorList>
    </citation>
    <scope>IDENTIFICATION</scope>
</reference>
<dbReference type="InterPro" id="IPR028996">
    <property type="entry name" value="GM2-AP"/>
</dbReference>
<dbReference type="SMART" id="SM00737">
    <property type="entry name" value="ML"/>
    <property type="match status" value="1"/>
</dbReference>
<dbReference type="GO" id="GO:0008047">
    <property type="term" value="F:enzyme activator activity"/>
    <property type="evidence" value="ECO:0007669"/>
    <property type="project" value="InterPro"/>
</dbReference>
<dbReference type="Gene3D" id="2.70.220.10">
    <property type="entry name" value="Ganglioside GM2 activator"/>
    <property type="match status" value="1"/>
</dbReference>
<feature type="domain" description="MD-2-related lipid-recognition" evidence="3">
    <location>
        <begin position="100"/>
        <end position="252"/>
    </location>
</feature>
<dbReference type="OrthoDB" id="6409159at2759"/>
<proteinExistence type="predicted"/>